<evidence type="ECO:0000256" key="5">
    <source>
        <dbReference type="ARBA" id="ARBA00023125"/>
    </source>
</evidence>
<keyword evidence="3 7" id="KW-0479">Metal-binding</keyword>
<evidence type="ECO:0000259" key="9">
    <source>
        <dbReference type="Pfam" id="PF08753"/>
    </source>
</evidence>
<dbReference type="AlphaFoldDB" id="A0A377J6E1"/>
<feature type="binding site" evidence="7">
    <location>
        <position position="95"/>
    </location>
    <ligand>
        <name>Ni(2+)</name>
        <dbReference type="ChEBI" id="CHEBI:49786"/>
    </ligand>
</feature>
<feature type="domain" description="Ribbon-helix-helix protein CopG" evidence="8">
    <location>
        <begin position="7"/>
        <end position="48"/>
    </location>
</feature>
<comment type="similarity">
    <text evidence="1 7">Belongs to the transcriptional regulatory CopG/NikR family.</text>
</comment>
<protein>
    <recommendedName>
        <fullName evidence="7">Putative nickel-responsive regulator</fullName>
    </recommendedName>
</protein>
<accession>A0A377J6E1</accession>
<dbReference type="InterPro" id="IPR027271">
    <property type="entry name" value="Acetolactate_synth/TF_NikR_C"/>
</dbReference>
<evidence type="ECO:0000256" key="7">
    <source>
        <dbReference type="HAMAP-Rule" id="MF_00476"/>
    </source>
</evidence>
<dbReference type="NCBIfam" id="NF001884">
    <property type="entry name" value="PRK00630.1"/>
    <property type="match status" value="1"/>
</dbReference>
<evidence type="ECO:0000256" key="2">
    <source>
        <dbReference type="ARBA" id="ARBA00022596"/>
    </source>
</evidence>
<evidence type="ECO:0000256" key="4">
    <source>
        <dbReference type="ARBA" id="ARBA00023015"/>
    </source>
</evidence>
<dbReference type="EMBL" id="UGHV01000001">
    <property type="protein sequence ID" value="STO97854.1"/>
    <property type="molecule type" value="Genomic_DNA"/>
</dbReference>
<organism evidence="10 11">
    <name type="scientific">Helicobacter canis</name>
    <dbReference type="NCBI Taxonomy" id="29419"/>
    <lineage>
        <taxon>Bacteria</taxon>
        <taxon>Pseudomonadati</taxon>
        <taxon>Campylobacterota</taxon>
        <taxon>Epsilonproteobacteria</taxon>
        <taxon>Campylobacterales</taxon>
        <taxon>Helicobacteraceae</taxon>
        <taxon>Helicobacter</taxon>
    </lineage>
</organism>
<dbReference type="GO" id="GO:0003677">
    <property type="term" value="F:DNA binding"/>
    <property type="evidence" value="ECO:0007669"/>
    <property type="project" value="UniProtKB-KW"/>
</dbReference>
<dbReference type="Gene3D" id="1.10.1220.10">
    <property type="entry name" value="Met repressor-like"/>
    <property type="match status" value="1"/>
</dbReference>
<name>A0A377J6E1_9HELI</name>
<feature type="binding site" evidence="7">
    <location>
        <position position="81"/>
    </location>
    <ligand>
        <name>Ni(2+)</name>
        <dbReference type="ChEBI" id="CHEBI:49786"/>
    </ligand>
</feature>
<dbReference type="SUPFAM" id="SSF55021">
    <property type="entry name" value="ACT-like"/>
    <property type="match status" value="1"/>
</dbReference>
<dbReference type="InterPro" id="IPR013321">
    <property type="entry name" value="Arc_rbn_hlx_hlx"/>
</dbReference>
<evidence type="ECO:0000256" key="6">
    <source>
        <dbReference type="ARBA" id="ARBA00023163"/>
    </source>
</evidence>
<dbReference type="OrthoDB" id="9806294at2"/>
<evidence type="ECO:0000259" key="8">
    <source>
        <dbReference type="Pfam" id="PF01402"/>
    </source>
</evidence>
<comment type="function">
    <text evidence="7">Transcriptional regulator.</text>
</comment>
<dbReference type="GO" id="GO:0003700">
    <property type="term" value="F:DNA-binding transcription factor activity"/>
    <property type="evidence" value="ECO:0007669"/>
    <property type="project" value="UniProtKB-UniRule"/>
</dbReference>
<evidence type="ECO:0000256" key="3">
    <source>
        <dbReference type="ARBA" id="ARBA00022723"/>
    </source>
</evidence>
<dbReference type="PANTHER" id="PTHR34719">
    <property type="entry name" value="NICKEL-RESPONSIVE REGULATOR"/>
    <property type="match status" value="1"/>
</dbReference>
<evidence type="ECO:0000256" key="1">
    <source>
        <dbReference type="ARBA" id="ARBA00008478"/>
    </source>
</evidence>
<dbReference type="NCBIfam" id="NF003381">
    <property type="entry name" value="PRK04460.1"/>
    <property type="match status" value="1"/>
</dbReference>
<dbReference type="GO" id="GO:0016151">
    <property type="term" value="F:nickel cation binding"/>
    <property type="evidence" value="ECO:0007669"/>
    <property type="project" value="UniProtKB-UniRule"/>
</dbReference>
<dbReference type="InterPro" id="IPR022988">
    <property type="entry name" value="Ni_resp_reg_NikR"/>
</dbReference>
<keyword evidence="2 7" id="KW-0533">Nickel</keyword>
<dbReference type="PANTHER" id="PTHR34719:SF2">
    <property type="entry name" value="NICKEL-RESPONSIVE REGULATOR"/>
    <property type="match status" value="1"/>
</dbReference>
<feature type="domain" description="Transcription factor NikR nickel binding C-terminal" evidence="9">
    <location>
        <begin position="59"/>
        <end position="135"/>
    </location>
</feature>
<dbReference type="HAMAP" id="MF_00476">
    <property type="entry name" value="NikR"/>
    <property type="match status" value="1"/>
</dbReference>
<feature type="binding site" evidence="7">
    <location>
        <position position="103"/>
    </location>
    <ligand>
        <name>Ni(2+)</name>
        <dbReference type="ChEBI" id="CHEBI:49786"/>
    </ligand>
</feature>
<feature type="binding site" evidence="7">
    <location>
        <position position="97"/>
    </location>
    <ligand>
        <name>Ni(2+)</name>
        <dbReference type="ChEBI" id="CHEBI:49786"/>
    </ligand>
</feature>
<dbReference type="CDD" id="cd22231">
    <property type="entry name" value="RHH_NikR_HicB-like"/>
    <property type="match status" value="1"/>
</dbReference>
<evidence type="ECO:0000313" key="11">
    <source>
        <dbReference type="Proteomes" id="UP000254841"/>
    </source>
</evidence>
<keyword evidence="4 7" id="KW-0805">Transcription regulation</keyword>
<dbReference type="InterPro" id="IPR050192">
    <property type="entry name" value="CopG/NikR_regulator"/>
</dbReference>
<proteinExistence type="inferred from homology"/>
<dbReference type="InterPro" id="IPR010985">
    <property type="entry name" value="Ribbon_hlx_hlx"/>
</dbReference>
<gene>
    <name evidence="10" type="ORF">NCTC12410_01695</name>
</gene>
<evidence type="ECO:0000313" key="10">
    <source>
        <dbReference type="EMBL" id="STO97854.1"/>
    </source>
</evidence>
<reference evidence="10 11" key="1">
    <citation type="submission" date="2018-06" db="EMBL/GenBank/DDBJ databases">
        <authorList>
            <consortium name="Pathogen Informatics"/>
            <person name="Doyle S."/>
        </authorList>
    </citation>
    <scope>NUCLEOTIDE SEQUENCE [LARGE SCALE GENOMIC DNA]</scope>
    <source>
        <strain evidence="10 11">NCTC12410</strain>
    </source>
</reference>
<dbReference type="Pfam" id="PF01402">
    <property type="entry name" value="RHH_1"/>
    <property type="match status" value="1"/>
</dbReference>
<dbReference type="Gene3D" id="3.30.70.1150">
    <property type="entry name" value="ACT-like. Chain A, domain 2"/>
    <property type="match status" value="1"/>
</dbReference>
<dbReference type="Pfam" id="PF08753">
    <property type="entry name" value="NikR_C"/>
    <property type="match status" value="1"/>
</dbReference>
<dbReference type="Proteomes" id="UP000254841">
    <property type="component" value="Unassembled WGS sequence"/>
</dbReference>
<keyword evidence="5 7" id="KW-0238">DNA-binding</keyword>
<dbReference type="SUPFAM" id="SSF47598">
    <property type="entry name" value="Ribbon-helix-helix"/>
    <property type="match status" value="1"/>
</dbReference>
<dbReference type="GO" id="GO:0010045">
    <property type="term" value="P:response to nickel cation"/>
    <property type="evidence" value="ECO:0007669"/>
    <property type="project" value="InterPro"/>
</dbReference>
<comment type="cofactor">
    <cofactor evidence="7">
        <name>Ni(2+)</name>
        <dbReference type="ChEBI" id="CHEBI:49786"/>
    </cofactor>
    <text evidence="7">Binds 1 nickel ion per subunit.</text>
</comment>
<sequence length="144" mass="16545">MSNHKVVRFSISLEPSLLEAMDTRFIKQGYTSRSELVRDLVRQKLAQEQWQDDTSTQTAVLVIVYDHHQRELNQKIIDLGHNASHNGLEILCTTHIHIDTHNCLETIILRGMGRQIQQFSLDMAGLRGVKFSKLTRASTFDTEQ</sequence>
<keyword evidence="6 7" id="KW-0804">Transcription</keyword>
<dbReference type="NCBIfam" id="NF002815">
    <property type="entry name" value="PRK02967.1"/>
    <property type="match status" value="1"/>
</dbReference>
<dbReference type="InterPro" id="IPR002145">
    <property type="entry name" value="CopG"/>
</dbReference>
<dbReference type="InterPro" id="IPR014864">
    <property type="entry name" value="TF_NikR_Ni-bd_C"/>
</dbReference>
<dbReference type="InterPro" id="IPR045865">
    <property type="entry name" value="ACT-like_dom_sf"/>
</dbReference>